<dbReference type="InterPro" id="IPR052973">
    <property type="entry name" value="Fungal_sec-metab_reg_TF"/>
</dbReference>
<feature type="region of interest" description="Disordered" evidence="2">
    <location>
        <begin position="198"/>
        <end position="248"/>
    </location>
</feature>
<evidence type="ECO:0000259" key="3">
    <source>
        <dbReference type="PROSITE" id="PS50048"/>
    </source>
</evidence>
<feature type="compositionally biased region" description="Low complexity" evidence="2">
    <location>
        <begin position="1"/>
        <end position="15"/>
    </location>
</feature>
<proteinExistence type="predicted"/>
<comment type="caution">
    <text evidence="4">The sequence shown here is derived from an EMBL/GenBank/DDBJ whole genome shotgun (WGS) entry which is preliminary data.</text>
</comment>
<dbReference type="CDD" id="cd00067">
    <property type="entry name" value="GAL4"/>
    <property type="match status" value="1"/>
</dbReference>
<sequence length="755" mass="83755">MASVSSHNSSSHPSPYDFDSNGETDESWQYIDYSSSASAPGSVGFLPSPASGSLNGFAIIGHHTTTSPSQHSLSPVLPPLGEGEQQAFLPPATSVPMSGAMESGEFAMTTAGDFMADGIFMTPQEYLFAEDALSEWRPEALGLPGTTEFQIDAVSAMGHAQQHHMQQQQQQQLAAAPNLELDNFQQFQLEGTFVQWDPHGAGAASPGEGPSMSMAKYMSSPSQHSIESSSPRSTTSVKSEGSGKTSPMAIRKVNVGRVGKSRAEQMGKFHIVTPNSINASAGRPNPYECFEAMRTTQRGRKGPLANATKEDALQVRRRGACFCCRSRKVKCDTERPCKHCKKLMVQVPQVVCWQFQDFLTILFPDFISAHLKKDEMTKFLRDNVDGFLIGGAPQSCSVKLFSGARFVTTLDVEAKFFTAKTCDVLQHWHLNSGNNGVHLDSNGSAPIGLEMTGGQRDEVRRKVKAYVRELIGEPVFAEQVTDSLRSTRLPVKILSIAQTYAKKTDCPMVKKALSIYAMHYVMTRHLCLTSDTVRALQPSGLVPQNSPWVTPRVLARQVKSLVDEICMREMQQLFELFTKALKPKYRREWAPSLAAFLVLCLYMEAVETTTDNFVVSQNAVNTRNKDPPSFRRSFALDMCREVENMPFKQFAYQFHHIYQTHSRDPNTKPFNPLFDDSLAAQSELDGPAAELVAQLQDLYQGEDWQDMQFLADDELLLNRGENPTSIDTAYLYTGRLVSKFLLSFMDEDRIFGGKI</sequence>
<dbReference type="PROSITE" id="PS50048">
    <property type="entry name" value="ZN2_CY6_FUNGAL_2"/>
    <property type="match status" value="1"/>
</dbReference>
<dbReference type="Gene3D" id="4.10.240.10">
    <property type="entry name" value="Zn(2)-C6 fungal-type DNA-binding domain"/>
    <property type="match status" value="1"/>
</dbReference>
<organism evidence="4 5">
    <name type="scientific">Akanthomyces lecanii RCEF 1005</name>
    <dbReference type="NCBI Taxonomy" id="1081108"/>
    <lineage>
        <taxon>Eukaryota</taxon>
        <taxon>Fungi</taxon>
        <taxon>Dikarya</taxon>
        <taxon>Ascomycota</taxon>
        <taxon>Pezizomycotina</taxon>
        <taxon>Sordariomycetes</taxon>
        <taxon>Hypocreomycetidae</taxon>
        <taxon>Hypocreales</taxon>
        <taxon>Cordycipitaceae</taxon>
        <taxon>Akanthomyces</taxon>
        <taxon>Cordyceps confragosa</taxon>
    </lineage>
</organism>
<feature type="region of interest" description="Disordered" evidence="2">
    <location>
        <begin position="1"/>
        <end position="23"/>
    </location>
</feature>
<dbReference type="SUPFAM" id="SSF57701">
    <property type="entry name" value="Zn2/Cys6 DNA-binding domain"/>
    <property type="match status" value="1"/>
</dbReference>
<feature type="compositionally biased region" description="Low complexity" evidence="2">
    <location>
        <begin position="198"/>
        <end position="239"/>
    </location>
</feature>
<keyword evidence="1" id="KW-0539">Nucleus</keyword>
<dbReference type="OrthoDB" id="4226666at2759"/>
<feature type="domain" description="Zn(2)-C6 fungal-type" evidence="3">
    <location>
        <begin position="320"/>
        <end position="352"/>
    </location>
</feature>
<gene>
    <name evidence="4" type="ORF">LEL_05064</name>
</gene>
<reference evidence="4 5" key="1">
    <citation type="journal article" date="2016" name="Genome Biol. Evol.">
        <title>Divergent and convergent evolution of fungal pathogenicity.</title>
        <authorList>
            <person name="Shang Y."/>
            <person name="Xiao G."/>
            <person name="Zheng P."/>
            <person name="Cen K."/>
            <person name="Zhan S."/>
            <person name="Wang C."/>
        </authorList>
    </citation>
    <scope>NUCLEOTIDE SEQUENCE [LARGE SCALE GENOMIC DNA]</scope>
    <source>
        <strain evidence="4 5">RCEF 1005</strain>
    </source>
</reference>
<dbReference type="EMBL" id="AZHF01000003">
    <property type="protein sequence ID" value="OAA78241.1"/>
    <property type="molecule type" value="Genomic_DNA"/>
</dbReference>
<evidence type="ECO:0000313" key="5">
    <source>
        <dbReference type="Proteomes" id="UP000076881"/>
    </source>
</evidence>
<dbReference type="PANTHER" id="PTHR35392">
    <property type="entry name" value="ZN(II)2CYS6 TRANSCRIPTION FACTOR (EUROFUNG)-RELATED-RELATED"/>
    <property type="match status" value="1"/>
</dbReference>
<name>A0A168HTN8_CORDF</name>
<dbReference type="STRING" id="1081108.A0A168HTN8"/>
<evidence type="ECO:0000313" key="4">
    <source>
        <dbReference type="EMBL" id="OAA78241.1"/>
    </source>
</evidence>
<dbReference type="GO" id="GO:0000981">
    <property type="term" value="F:DNA-binding transcription factor activity, RNA polymerase II-specific"/>
    <property type="evidence" value="ECO:0007669"/>
    <property type="project" value="InterPro"/>
</dbReference>
<evidence type="ECO:0000256" key="1">
    <source>
        <dbReference type="ARBA" id="ARBA00023242"/>
    </source>
</evidence>
<dbReference type="InterPro" id="IPR036864">
    <property type="entry name" value="Zn2-C6_fun-type_DNA-bd_sf"/>
</dbReference>
<evidence type="ECO:0000256" key="2">
    <source>
        <dbReference type="SAM" id="MobiDB-lite"/>
    </source>
</evidence>
<dbReference type="AlphaFoldDB" id="A0A168HTN8"/>
<protein>
    <submittedName>
        <fullName evidence="4">Fungal transcriptional regulatory protein</fullName>
    </submittedName>
</protein>
<dbReference type="GO" id="GO:0008270">
    <property type="term" value="F:zinc ion binding"/>
    <property type="evidence" value="ECO:0007669"/>
    <property type="project" value="InterPro"/>
</dbReference>
<dbReference type="Proteomes" id="UP000076881">
    <property type="component" value="Unassembled WGS sequence"/>
</dbReference>
<accession>A0A168HTN8</accession>
<dbReference type="InterPro" id="IPR001138">
    <property type="entry name" value="Zn2Cys6_DnaBD"/>
</dbReference>
<dbReference type="PANTHER" id="PTHR35392:SF5">
    <property type="entry name" value="ZN(2)-C6 FUNGAL-TYPE DOMAIN-CONTAINING PROTEIN"/>
    <property type="match status" value="1"/>
</dbReference>
<keyword evidence="5" id="KW-1185">Reference proteome</keyword>